<dbReference type="InterPro" id="IPR056798">
    <property type="entry name" value="ADH_Fe_C"/>
</dbReference>
<dbReference type="PANTHER" id="PTHR11496">
    <property type="entry name" value="ALCOHOL DEHYDROGENASE"/>
    <property type="match status" value="1"/>
</dbReference>
<keyword evidence="7" id="KW-1185">Reference proteome</keyword>
<gene>
    <name evidence="6" type="ORF">JYB65_09690</name>
</gene>
<name>A0A939DA93_CLOAM</name>
<reference evidence="6" key="1">
    <citation type="submission" date="2021-02" db="EMBL/GenBank/DDBJ databases">
        <title>Abyssanaerobacter marinus gen.nov., sp., nov, anaerobic bacterium isolated from the Onnuri vent field of Indian Ocean and suggestion of Mogibacteriaceae fam. nov., and proposal of reclassification of ambiguous this family's genus member.</title>
        <authorList>
            <person name="Kim Y.J."/>
            <person name="Yang J.-A."/>
        </authorList>
    </citation>
    <scope>NUCLEOTIDE SEQUENCE</scope>
    <source>
        <strain evidence="6">DSM 2634</strain>
    </source>
</reference>
<dbReference type="InterPro" id="IPR018211">
    <property type="entry name" value="ADH_Fe_CS"/>
</dbReference>
<dbReference type="FunFam" id="1.20.1090.10:FF:000001">
    <property type="entry name" value="Aldehyde-alcohol dehydrogenase"/>
    <property type="match status" value="1"/>
</dbReference>
<dbReference type="RefSeq" id="WP_206582462.1">
    <property type="nucleotide sequence ID" value="NZ_JAFJZZ010000003.1"/>
</dbReference>
<dbReference type="GO" id="GO:0046872">
    <property type="term" value="F:metal ion binding"/>
    <property type="evidence" value="ECO:0007669"/>
    <property type="project" value="InterPro"/>
</dbReference>
<dbReference type="Gene3D" id="1.20.1090.10">
    <property type="entry name" value="Dehydroquinate synthase-like - alpha domain"/>
    <property type="match status" value="1"/>
</dbReference>
<dbReference type="Proteomes" id="UP000664545">
    <property type="component" value="Unassembled WGS sequence"/>
</dbReference>
<evidence type="ECO:0000313" key="6">
    <source>
        <dbReference type="EMBL" id="MBN7773633.1"/>
    </source>
</evidence>
<protein>
    <submittedName>
        <fullName evidence="6">Iron-containing alcohol dehydrogenase</fullName>
    </submittedName>
</protein>
<feature type="domain" description="Alcohol dehydrogenase iron-type/glycerol dehydrogenase GldA" evidence="4">
    <location>
        <begin position="8"/>
        <end position="174"/>
    </location>
</feature>
<dbReference type="Pfam" id="PF25137">
    <property type="entry name" value="ADH_Fe_C"/>
    <property type="match status" value="1"/>
</dbReference>
<evidence type="ECO:0000256" key="2">
    <source>
        <dbReference type="ARBA" id="ARBA00023002"/>
    </source>
</evidence>
<keyword evidence="3" id="KW-0520">NAD</keyword>
<dbReference type="CDD" id="cd08194">
    <property type="entry name" value="Fe-ADH-like"/>
    <property type="match status" value="1"/>
</dbReference>
<dbReference type="AlphaFoldDB" id="A0A939DA93"/>
<dbReference type="GO" id="GO:0004022">
    <property type="term" value="F:alcohol dehydrogenase (NAD+) activity"/>
    <property type="evidence" value="ECO:0007669"/>
    <property type="project" value="TreeGrafter"/>
</dbReference>
<feature type="domain" description="Fe-containing alcohol dehydrogenase-like C-terminal" evidence="5">
    <location>
        <begin position="185"/>
        <end position="382"/>
    </location>
</feature>
<evidence type="ECO:0000256" key="1">
    <source>
        <dbReference type="ARBA" id="ARBA00007358"/>
    </source>
</evidence>
<evidence type="ECO:0000259" key="4">
    <source>
        <dbReference type="Pfam" id="PF00465"/>
    </source>
</evidence>
<comment type="caution">
    <text evidence="6">The sequence shown here is derived from an EMBL/GenBank/DDBJ whole genome shotgun (WGS) entry which is preliminary data.</text>
</comment>
<comment type="similarity">
    <text evidence="1">Belongs to the iron-containing alcohol dehydrogenase family.</text>
</comment>
<dbReference type="InterPro" id="IPR039697">
    <property type="entry name" value="Alcohol_dehydrogenase_Fe"/>
</dbReference>
<dbReference type="InterPro" id="IPR001670">
    <property type="entry name" value="ADH_Fe/GldA"/>
</dbReference>
<accession>A0A939DA93</accession>
<dbReference type="PANTHER" id="PTHR11496:SF102">
    <property type="entry name" value="ALCOHOL DEHYDROGENASE 4"/>
    <property type="match status" value="1"/>
</dbReference>
<keyword evidence="2" id="KW-0560">Oxidoreductase</keyword>
<evidence type="ECO:0000256" key="3">
    <source>
        <dbReference type="ARBA" id="ARBA00023027"/>
    </source>
</evidence>
<dbReference type="Pfam" id="PF00465">
    <property type="entry name" value="Fe-ADH"/>
    <property type="match status" value="1"/>
</dbReference>
<dbReference type="PROSITE" id="PS00913">
    <property type="entry name" value="ADH_IRON_1"/>
    <property type="match status" value="1"/>
</dbReference>
<dbReference type="SUPFAM" id="SSF56796">
    <property type="entry name" value="Dehydroquinate synthase-like"/>
    <property type="match status" value="1"/>
</dbReference>
<dbReference type="FunFam" id="3.40.50.1970:FF:000003">
    <property type="entry name" value="Alcohol dehydrogenase, iron-containing"/>
    <property type="match status" value="1"/>
</dbReference>
<sequence length="387" mass="41793">MGQKFFIPDQIIFGKDALEDSKDIINTFGHKALIVTGSSRTSGEYAKQVTEVLEALGVAYTVFNGISGEPTDRMITDGVTVYRQEQCDFLIGIGGGSPLDAMKAIAILAAKGGEIADYLGKEVNESVPPMVAIPTTAGTGSEATQFTIVTDTKTQVKMLLKGSSFMPTLAVVDPRYTISMPQETTVATGMDALTHAVEAYTSRKAQPLSDNFAISAVKRIFAYLSTAFHDGRNTEAREQMALAALEAGIAFNNSSVTLVHGMSRPIGALFHVPHGLSNTMLIKECLNFALEGAYERFGELGRQIGAADKKDSDKEASEKFLQAISDLCRECQVPTLEEYGIDREEFFGAIEKMAEDAIKSGSPSNTKKPVVKDELVQIYKSLWNKGA</sequence>
<organism evidence="6 7">
    <name type="scientific">Clostridium aminobutyricum</name>
    <dbReference type="NCBI Taxonomy" id="33953"/>
    <lineage>
        <taxon>Bacteria</taxon>
        <taxon>Bacillati</taxon>
        <taxon>Bacillota</taxon>
        <taxon>Clostridia</taxon>
        <taxon>Eubacteriales</taxon>
        <taxon>Clostridiaceae</taxon>
        <taxon>Clostridium</taxon>
    </lineage>
</organism>
<proteinExistence type="inferred from homology"/>
<dbReference type="EMBL" id="JAFJZZ010000003">
    <property type="protein sequence ID" value="MBN7773633.1"/>
    <property type="molecule type" value="Genomic_DNA"/>
</dbReference>
<evidence type="ECO:0000259" key="5">
    <source>
        <dbReference type="Pfam" id="PF25137"/>
    </source>
</evidence>
<dbReference type="Gene3D" id="3.40.50.1970">
    <property type="match status" value="1"/>
</dbReference>
<evidence type="ECO:0000313" key="7">
    <source>
        <dbReference type="Proteomes" id="UP000664545"/>
    </source>
</evidence>